<dbReference type="HAMAP" id="MF_00694">
    <property type="entry name" value="KDGDH"/>
    <property type="match status" value="1"/>
</dbReference>
<comment type="caution">
    <text evidence="9">The sequence shown here is derived from an EMBL/GenBank/DDBJ whole genome shotgun (WGS) entry which is preliminary data.</text>
</comment>
<comment type="pathway">
    <text evidence="2 5">Carbohydrate acid metabolism; D-glucarate degradation; 2,5-dioxopentanoate from D-glucarate: step 2/2.</text>
</comment>
<dbReference type="Pfam" id="PF00701">
    <property type="entry name" value="DHDPS"/>
    <property type="match status" value="1"/>
</dbReference>
<sequence length="315" mass="33476">MIRTHPHPETPVSSYSPDQLRSALGAGLLSFPVTHTRADLSFDEAGYRDHVEHLSGFGAAGLFAAGGTGEFPALTHEEVLAIVRATVEANAGKSPVVGPVGYGTATAVAMAKEVEAAGADGVFVLPPYLNELTQDGLYAHVAAVCRATTLGVVVYHRANARFTARTVARLVAEFDNFIGFKDGICDIDLLATLHATHGDRLVYVGGLPTAETYALPYLELGATTYSSAIFNFAPAWAMDFYTAVRAHDRAAVYDKLREFVIPYLDIRDRAAGYPVSIVKAGMTAAGRSAGPVRPPLTDLTAAELAELTDLVKRVL</sequence>
<evidence type="ECO:0000256" key="7">
    <source>
        <dbReference type="PIRSR" id="PIRSR001365-1"/>
    </source>
</evidence>
<dbReference type="InterPro" id="IPR017655">
    <property type="entry name" value="Dehydro-deoxyglucarate_dehyd"/>
</dbReference>
<name>A0A2T0R811_9ACTN</name>
<evidence type="ECO:0000256" key="1">
    <source>
        <dbReference type="ARBA" id="ARBA00001446"/>
    </source>
</evidence>
<evidence type="ECO:0000256" key="5">
    <source>
        <dbReference type="HAMAP-Rule" id="MF_00694"/>
    </source>
</evidence>
<keyword evidence="4 5" id="KW-0456">Lyase</keyword>
<feature type="active site" description="Proton donor/acceptor" evidence="7">
    <location>
        <position position="155"/>
    </location>
</feature>
<dbReference type="GO" id="GO:0008840">
    <property type="term" value="F:4-hydroxy-tetrahydrodipicolinate synthase activity"/>
    <property type="evidence" value="ECO:0007669"/>
    <property type="project" value="TreeGrafter"/>
</dbReference>
<feature type="binding site" evidence="8">
    <location>
        <position position="68"/>
    </location>
    <ligand>
        <name>pyruvate</name>
        <dbReference type="ChEBI" id="CHEBI:15361"/>
    </ligand>
</feature>
<keyword evidence="10" id="KW-1185">Reference proteome</keyword>
<evidence type="ECO:0000256" key="6">
    <source>
        <dbReference type="PIRNR" id="PIRNR001365"/>
    </source>
</evidence>
<feature type="active site" description="Schiff-base intermediate with substrate" evidence="7">
    <location>
        <position position="181"/>
    </location>
</feature>
<dbReference type="SMART" id="SM01130">
    <property type="entry name" value="DHDPS"/>
    <property type="match status" value="1"/>
</dbReference>
<dbReference type="Gene3D" id="3.20.20.70">
    <property type="entry name" value="Aldolase class I"/>
    <property type="match status" value="1"/>
</dbReference>
<proteinExistence type="inferred from homology"/>
<dbReference type="InterPro" id="IPR002220">
    <property type="entry name" value="DapA-like"/>
</dbReference>
<evidence type="ECO:0000313" key="10">
    <source>
        <dbReference type="Proteomes" id="UP000238083"/>
    </source>
</evidence>
<dbReference type="PIRSF" id="PIRSF001365">
    <property type="entry name" value="DHDPS"/>
    <property type="match status" value="1"/>
</dbReference>
<evidence type="ECO:0000313" key="9">
    <source>
        <dbReference type="EMBL" id="PRY17295.1"/>
    </source>
</evidence>
<evidence type="ECO:0000256" key="3">
    <source>
        <dbReference type="ARBA" id="ARBA00007592"/>
    </source>
</evidence>
<dbReference type="GO" id="GO:0047448">
    <property type="term" value="F:5-dehydro-4-deoxyglucarate dehydratase activity"/>
    <property type="evidence" value="ECO:0007669"/>
    <property type="project" value="UniProtKB-UniRule"/>
</dbReference>
<evidence type="ECO:0000256" key="2">
    <source>
        <dbReference type="ARBA" id="ARBA00004983"/>
    </source>
</evidence>
<protein>
    <recommendedName>
        <fullName evidence="5">Probable 5-dehydro-4-deoxyglucarate dehydratase</fullName>
        <ecNumber evidence="5">4.2.1.41</ecNumber>
    </recommendedName>
    <alternativeName>
        <fullName evidence="5">5-keto-4-deoxy-glucarate dehydratase</fullName>
        <shortName evidence="5">KDGDH</shortName>
    </alternativeName>
</protein>
<reference evidence="9 10" key="1">
    <citation type="submission" date="2018-03" db="EMBL/GenBank/DDBJ databases">
        <title>Genomic Encyclopedia of Archaeal and Bacterial Type Strains, Phase II (KMG-II): from individual species to whole genera.</title>
        <authorList>
            <person name="Goeker M."/>
        </authorList>
    </citation>
    <scope>NUCLEOTIDE SEQUENCE [LARGE SCALE GENOMIC DNA]</scope>
    <source>
        <strain evidence="9 10">DSM 19711</strain>
    </source>
</reference>
<dbReference type="EMBL" id="PVZF01000002">
    <property type="protein sequence ID" value="PRY17295.1"/>
    <property type="molecule type" value="Genomic_DNA"/>
</dbReference>
<dbReference type="UniPathway" id="UPA00564">
    <property type="reaction ID" value="UER00628"/>
</dbReference>
<dbReference type="PRINTS" id="PR00146">
    <property type="entry name" value="DHPICSNTHASE"/>
</dbReference>
<dbReference type="PANTHER" id="PTHR12128:SF19">
    <property type="entry name" value="5-DEHYDRO-4-DEOXYGLUCARATE DEHYDRATASE 2-RELATED"/>
    <property type="match status" value="1"/>
</dbReference>
<comment type="catalytic activity">
    <reaction evidence="1 5">
        <text>5-dehydro-4-deoxy-D-glucarate + H(+) = 2,5-dioxopentanoate + CO2 + H2O</text>
        <dbReference type="Rhea" id="RHEA:24608"/>
        <dbReference type="ChEBI" id="CHEBI:15377"/>
        <dbReference type="ChEBI" id="CHEBI:15378"/>
        <dbReference type="ChEBI" id="CHEBI:16526"/>
        <dbReference type="ChEBI" id="CHEBI:42819"/>
        <dbReference type="ChEBI" id="CHEBI:58136"/>
        <dbReference type="EC" id="4.2.1.41"/>
    </reaction>
</comment>
<evidence type="ECO:0000256" key="8">
    <source>
        <dbReference type="PIRSR" id="PIRSR001365-2"/>
    </source>
</evidence>
<dbReference type="GO" id="GO:0042838">
    <property type="term" value="P:D-glucarate catabolic process"/>
    <property type="evidence" value="ECO:0007669"/>
    <property type="project" value="UniProtKB-UniRule"/>
</dbReference>
<dbReference type="PANTHER" id="PTHR12128">
    <property type="entry name" value="DIHYDRODIPICOLINATE SYNTHASE"/>
    <property type="match status" value="1"/>
</dbReference>
<comment type="similarity">
    <text evidence="3 5 6">Belongs to the DapA family.</text>
</comment>
<dbReference type="EC" id="4.2.1.41" evidence="5"/>
<dbReference type="SUPFAM" id="SSF51569">
    <property type="entry name" value="Aldolase"/>
    <property type="match status" value="1"/>
</dbReference>
<dbReference type="AlphaFoldDB" id="A0A2T0R811"/>
<dbReference type="NCBIfam" id="NF002958">
    <property type="entry name" value="PRK03620.1"/>
    <property type="match status" value="1"/>
</dbReference>
<dbReference type="InterPro" id="IPR013785">
    <property type="entry name" value="Aldolase_TIM"/>
</dbReference>
<organism evidence="9 10">
    <name type="scientific">Kineococcus rhizosphaerae</name>
    <dbReference type="NCBI Taxonomy" id="559628"/>
    <lineage>
        <taxon>Bacteria</taxon>
        <taxon>Bacillati</taxon>
        <taxon>Actinomycetota</taxon>
        <taxon>Actinomycetes</taxon>
        <taxon>Kineosporiales</taxon>
        <taxon>Kineosporiaceae</taxon>
        <taxon>Kineococcus</taxon>
    </lineage>
</organism>
<dbReference type="Proteomes" id="UP000238083">
    <property type="component" value="Unassembled WGS sequence"/>
</dbReference>
<evidence type="ECO:0000256" key="4">
    <source>
        <dbReference type="ARBA" id="ARBA00023239"/>
    </source>
</evidence>
<gene>
    <name evidence="9" type="ORF">CLV37_102254</name>
</gene>
<accession>A0A2T0R811</accession>